<organism evidence="1 2">
    <name type="scientific">Labeo rohita</name>
    <name type="common">Indian major carp</name>
    <name type="synonym">Cyprinus rohita</name>
    <dbReference type="NCBI Taxonomy" id="84645"/>
    <lineage>
        <taxon>Eukaryota</taxon>
        <taxon>Metazoa</taxon>
        <taxon>Chordata</taxon>
        <taxon>Craniata</taxon>
        <taxon>Vertebrata</taxon>
        <taxon>Euteleostomi</taxon>
        <taxon>Actinopterygii</taxon>
        <taxon>Neopterygii</taxon>
        <taxon>Teleostei</taxon>
        <taxon>Ostariophysi</taxon>
        <taxon>Cypriniformes</taxon>
        <taxon>Cyprinidae</taxon>
        <taxon>Labeoninae</taxon>
        <taxon>Labeonini</taxon>
        <taxon>Labeo</taxon>
    </lineage>
</organism>
<reference evidence="1 2" key="1">
    <citation type="submission" date="2022-01" db="EMBL/GenBank/DDBJ databases">
        <title>A high-quality chromosome-level genome assembly of rohu carp, Labeo rohita.</title>
        <authorList>
            <person name="Arick M.A. II"/>
            <person name="Hsu C.-Y."/>
            <person name="Magbanua Z."/>
            <person name="Pechanova O."/>
            <person name="Grover C."/>
            <person name="Miller E."/>
            <person name="Thrash A."/>
            <person name="Ezzel L."/>
            <person name="Alam S."/>
            <person name="Benzie J."/>
            <person name="Hamilton M."/>
            <person name="Karsi A."/>
            <person name="Lawrence M.L."/>
            <person name="Peterson D.G."/>
        </authorList>
    </citation>
    <scope>NUCLEOTIDE SEQUENCE [LARGE SCALE GENOMIC DNA]</scope>
    <source>
        <strain evidence="2">BAU-BD-2019</strain>
        <tissue evidence="1">Blood</tissue>
    </source>
</reference>
<dbReference type="Proteomes" id="UP000830375">
    <property type="component" value="Unassembled WGS sequence"/>
</dbReference>
<dbReference type="EMBL" id="JACTAM010000016">
    <property type="protein sequence ID" value="KAI2655695.1"/>
    <property type="molecule type" value="Genomic_DNA"/>
</dbReference>
<proteinExistence type="predicted"/>
<evidence type="ECO:0000313" key="2">
    <source>
        <dbReference type="Proteomes" id="UP000830375"/>
    </source>
</evidence>
<keyword evidence="2" id="KW-1185">Reference proteome</keyword>
<comment type="caution">
    <text evidence="1">The sequence shown here is derived from an EMBL/GenBank/DDBJ whole genome shotgun (WGS) entry which is preliminary data.</text>
</comment>
<accession>A0ABQ8LZ95</accession>
<sequence length="333" mass="36403">MDLYADLPPLSPLSALVRPWRPYWNCLSALRARRLTNARPPSHFCLLHRCGLAAPLLTLSPPSVRWAYRGSASLHRHRGWRTPVSASSFRAQDCASARRPSGSTMAPSSSLPGKASGLPSSLVLPAPPWTVFDHPSPPASGCTSSLWLRQALHPFSSTCCSGFTVTFHLSPPDPPRHSGSSALRLCLGLLHRYQPVGPLELSTLPHPWHLPQSTPPLFAFLAVAWVPPGSFCSKFLLSLSGPPWTLLSSPWLVPMSGLPWLLLSLPWLLPPCVSSIIVSSPSRHPNRIPSSHPFLPQLFLQREDTPSRRGGVDFPGIWTCFVVCFPPHVLPVT</sequence>
<evidence type="ECO:0000313" key="1">
    <source>
        <dbReference type="EMBL" id="KAI2655695.1"/>
    </source>
</evidence>
<gene>
    <name evidence="1" type="ORF">H4Q32_024292</name>
</gene>
<protein>
    <submittedName>
        <fullName evidence="1">Chromatin-remodeling ATPase INO80</fullName>
    </submittedName>
</protein>
<name>A0ABQ8LZ95_LABRO</name>